<comment type="caution">
    <text evidence="6">The sequence shown here is derived from an EMBL/GenBank/DDBJ whole genome shotgun (WGS) entry which is preliminary data.</text>
</comment>
<protein>
    <recommendedName>
        <fullName evidence="4">phosphoglycolate phosphatase</fullName>
        <ecNumber evidence="4">3.1.3.18</ecNumber>
    </recommendedName>
</protein>
<reference evidence="6 7" key="1">
    <citation type="submission" date="2018-05" db="EMBL/GenBank/DDBJ databases">
        <title>Genomic Encyclopedia of Archaeal and Bacterial Type Strains, Phase II (KMG-II): from individual species to whole genera.</title>
        <authorList>
            <person name="Goeker M."/>
        </authorList>
    </citation>
    <scope>NUCLEOTIDE SEQUENCE [LARGE SCALE GENOMIC DNA]</scope>
    <source>
        <strain evidence="6 7">DSM 23514</strain>
    </source>
</reference>
<proteinExistence type="inferred from homology"/>
<comment type="pathway">
    <text evidence="2">Organic acid metabolism; glycolate biosynthesis; glycolate from 2-phosphoglycolate: step 1/1.</text>
</comment>
<evidence type="ECO:0000313" key="7">
    <source>
        <dbReference type="Proteomes" id="UP000245667"/>
    </source>
</evidence>
<dbReference type="InterPro" id="IPR041492">
    <property type="entry name" value="HAD_2"/>
</dbReference>
<keyword evidence="8" id="KW-1185">Reference proteome</keyword>
<evidence type="ECO:0000313" key="6">
    <source>
        <dbReference type="EMBL" id="PWK24048.1"/>
    </source>
</evidence>
<dbReference type="AlphaFoldDB" id="A0A316E316"/>
<accession>A0A316E316</accession>
<evidence type="ECO:0000256" key="2">
    <source>
        <dbReference type="ARBA" id="ARBA00004818"/>
    </source>
</evidence>
<sequence>MEERSTMLKPDALLFDMDGTLWDGVNAYAQGFNDFFKAHKINRTVTKKDLFKYMGMEEEPFLAMILPEFTAIERKTIYQEIIELQYKRIETDGGELYEGVKAGLSKLAEKHKLFIVSNCPEFTIQYFMDWAHIGAYITDTMAHGMNYRPKHENIKFLIDKYHLQAPIYIGDTDSDRKQCDLLDIPFGFVSYGFGDTEDYNLRFDSFDELTNYFYTDTLKTI</sequence>
<dbReference type="EMBL" id="QGGQ01000003">
    <property type="protein sequence ID" value="PWK24048.1"/>
    <property type="molecule type" value="Genomic_DNA"/>
</dbReference>
<organism evidence="6 7">
    <name type="scientific">Maribacter polysiphoniae</name>
    <dbReference type="NCBI Taxonomy" id="429344"/>
    <lineage>
        <taxon>Bacteria</taxon>
        <taxon>Pseudomonadati</taxon>
        <taxon>Bacteroidota</taxon>
        <taxon>Flavobacteriia</taxon>
        <taxon>Flavobacteriales</taxon>
        <taxon>Flavobacteriaceae</taxon>
        <taxon>Maribacter</taxon>
    </lineage>
</organism>
<dbReference type="PANTHER" id="PTHR43434">
    <property type="entry name" value="PHOSPHOGLYCOLATE PHOSPHATASE"/>
    <property type="match status" value="1"/>
</dbReference>
<dbReference type="InterPro" id="IPR023214">
    <property type="entry name" value="HAD_sf"/>
</dbReference>
<dbReference type="SFLD" id="SFLDG01129">
    <property type="entry name" value="C1.5:_HAD__Beta-PGM__Phosphata"/>
    <property type="match status" value="1"/>
</dbReference>
<dbReference type="SUPFAM" id="SSF56784">
    <property type="entry name" value="HAD-like"/>
    <property type="match status" value="1"/>
</dbReference>
<evidence type="ECO:0000313" key="8">
    <source>
        <dbReference type="Proteomes" id="UP000651837"/>
    </source>
</evidence>
<comment type="similarity">
    <text evidence="3">Belongs to the HAD-like hydrolase superfamily. CbbY/CbbZ/Gph/YieH family.</text>
</comment>
<name>A0A316E316_9FLAO</name>
<dbReference type="Proteomes" id="UP000245667">
    <property type="component" value="Unassembled WGS sequence"/>
</dbReference>
<reference evidence="5 8" key="2">
    <citation type="submission" date="2020-07" db="EMBL/GenBank/DDBJ databases">
        <title>The draft genome sequence of Maribacter polysiphoniae KCTC 22021.</title>
        <authorList>
            <person name="Mu L."/>
        </authorList>
    </citation>
    <scope>NUCLEOTIDE SEQUENCE [LARGE SCALE GENOMIC DNA]</scope>
    <source>
        <strain evidence="5 8">KCTC 22021</strain>
    </source>
</reference>
<dbReference type="RefSeq" id="WP_109649805.1">
    <property type="nucleotide sequence ID" value="NZ_JACWLN010000003.1"/>
</dbReference>
<dbReference type="GO" id="GO:0008967">
    <property type="term" value="F:phosphoglycolate phosphatase activity"/>
    <property type="evidence" value="ECO:0007669"/>
    <property type="project" value="UniProtKB-EC"/>
</dbReference>
<comment type="catalytic activity">
    <reaction evidence="1">
        <text>2-phosphoglycolate + H2O = glycolate + phosphate</text>
        <dbReference type="Rhea" id="RHEA:14369"/>
        <dbReference type="ChEBI" id="CHEBI:15377"/>
        <dbReference type="ChEBI" id="CHEBI:29805"/>
        <dbReference type="ChEBI" id="CHEBI:43474"/>
        <dbReference type="ChEBI" id="CHEBI:58033"/>
        <dbReference type="EC" id="3.1.3.18"/>
    </reaction>
</comment>
<dbReference type="EMBL" id="JACWLN010000003">
    <property type="protein sequence ID" value="MBD1260818.1"/>
    <property type="molecule type" value="Genomic_DNA"/>
</dbReference>
<dbReference type="InterPro" id="IPR023198">
    <property type="entry name" value="PGP-like_dom2"/>
</dbReference>
<dbReference type="Gene3D" id="3.40.50.1000">
    <property type="entry name" value="HAD superfamily/HAD-like"/>
    <property type="match status" value="1"/>
</dbReference>
<gene>
    <name evidence="5" type="ORF">HZY62_09490</name>
    <name evidence="6" type="ORF">LX92_01634</name>
</gene>
<dbReference type="Proteomes" id="UP000651837">
    <property type="component" value="Unassembled WGS sequence"/>
</dbReference>
<dbReference type="InterPro" id="IPR036412">
    <property type="entry name" value="HAD-like_sf"/>
</dbReference>
<keyword evidence="5" id="KW-0378">Hydrolase</keyword>
<dbReference type="SFLD" id="SFLDS00003">
    <property type="entry name" value="Haloacid_Dehalogenase"/>
    <property type="match status" value="1"/>
</dbReference>
<dbReference type="GO" id="GO:0006281">
    <property type="term" value="P:DNA repair"/>
    <property type="evidence" value="ECO:0007669"/>
    <property type="project" value="TreeGrafter"/>
</dbReference>
<dbReference type="OrthoDB" id="9792518at2"/>
<evidence type="ECO:0000256" key="3">
    <source>
        <dbReference type="ARBA" id="ARBA00006171"/>
    </source>
</evidence>
<dbReference type="Gene3D" id="1.10.150.240">
    <property type="entry name" value="Putative phosphatase, domain 2"/>
    <property type="match status" value="1"/>
</dbReference>
<dbReference type="EC" id="3.1.3.18" evidence="4"/>
<evidence type="ECO:0000256" key="4">
    <source>
        <dbReference type="ARBA" id="ARBA00013078"/>
    </source>
</evidence>
<dbReference type="PANTHER" id="PTHR43434:SF1">
    <property type="entry name" value="PHOSPHOGLYCOLATE PHOSPHATASE"/>
    <property type="match status" value="1"/>
</dbReference>
<dbReference type="InterPro" id="IPR050155">
    <property type="entry name" value="HAD-like_hydrolase_sf"/>
</dbReference>
<evidence type="ECO:0000313" key="5">
    <source>
        <dbReference type="EMBL" id="MBD1260818.1"/>
    </source>
</evidence>
<dbReference type="Pfam" id="PF13419">
    <property type="entry name" value="HAD_2"/>
    <property type="match status" value="1"/>
</dbReference>
<evidence type="ECO:0000256" key="1">
    <source>
        <dbReference type="ARBA" id="ARBA00000830"/>
    </source>
</evidence>